<comment type="caution">
    <text evidence="2">The sequence shown here is derived from an EMBL/GenBank/DDBJ whole genome shotgun (WGS) entry which is preliminary data.</text>
</comment>
<dbReference type="InterPro" id="IPR036388">
    <property type="entry name" value="WH-like_DNA-bd_sf"/>
</dbReference>
<reference evidence="2 3" key="1">
    <citation type="submission" date="2023-03" db="EMBL/GenBank/DDBJ databases">
        <title>WGS of Methanotrichaceae archaeon Mx.</title>
        <authorList>
            <person name="Sorokin D.Y."/>
            <person name="Merkel A.Y."/>
        </authorList>
    </citation>
    <scope>NUCLEOTIDE SEQUENCE [LARGE SCALE GENOMIC DNA]</scope>
    <source>
        <strain evidence="2 3">Mx</strain>
    </source>
</reference>
<evidence type="ECO:0000259" key="1">
    <source>
        <dbReference type="Pfam" id="PF14947"/>
    </source>
</evidence>
<dbReference type="Proteomes" id="UP001220010">
    <property type="component" value="Unassembled WGS sequence"/>
</dbReference>
<evidence type="ECO:0000313" key="3">
    <source>
        <dbReference type="Proteomes" id="UP001220010"/>
    </source>
</evidence>
<gene>
    <name evidence="2" type="ORF">P0O15_09675</name>
</gene>
<dbReference type="InterPro" id="IPR038723">
    <property type="entry name" value="ArnR1-like_HTH"/>
</dbReference>
<proteinExistence type="predicted"/>
<accession>A0ABT5X9R8</accession>
<keyword evidence="3" id="KW-1185">Reference proteome</keyword>
<dbReference type="Pfam" id="PF14947">
    <property type="entry name" value="HTH_45"/>
    <property type="match status" value="1"/>
</dbReference>
<feature type="domain" description="ArnR1-like winged helix-turn-helix" evidence="1">
    <location>
        <begin position="3"/>
        <end position="82"/>
    </location>
</feature>
<organism evidence="2 3">
    <name type="scientific">Candidatus Methanocrinis natronophilus</name>
    <dbReference type="NCBI Taxonomy" id="3033396"/>
    <lineage>
        <taxon>Archaea</taxon>
        <taxon>Methanobacteriati</taxon>
        <taxon>Methanobacteriota</taxon>
        <taxon>Stenosarchaea group</taxon>
        <taxon>Methanomicrobia</taxon>
        <taxon>Methanotrichales</taxon>
        <taxon>Methanotrichaceae</taxon>
        <taxon>Methanocrinis</taxon>
    </lineage>
</organism>
<dbReference type="RefSeq" id="WP_316967160.1">
    <property type="nucleotide sequence ID" value="NZ_JARFPK010000040.1"/>
</dbReference>
<dbReference type="InterPro" id="IPR036390">
    <property type="entry name" value="WH_DNA-bd_sf"/>
</dbReference>
<dbReference type="SUPFAM" id="SSF46785">
    <property type="entry name" value="Winged helix' DNA-binding domain"/>
    <property type="match status" value="1"/>
</dbReference>
<evidence type="ECO:0000313" key="2">
    <source>
        <dbReference type="EMBL" id="MDF0591427.1"/>
    </source>
</evidence>
<dbReference type="Gene3D" id="1.10.10.10">
    <property type="entry name" value="Winged helix-like DNA-binding domain superfamily/Winged helix DNA-binding domain"/>
    <property type="match status" value="1"/>
</dbReference>
<sequence length="87" mass="10084">MTRRDRLQKIISILNICTRGANKTKIVYAANLNFRSVKPYLNLLENRGLITKNTNEDDTIVYQTTPKGKDLVNKLDSLHEMLEYDDL</sequence>
<protein>
    <submittedName>
        <fullName evidence="2">Winged helix-turn-helix domain-containing protein</fullName>
    </submittedName>
</protein>
<name>A0ABT5X9R8_9EURY</name>
<dbReference type="EMBL" id="JARFPK010000040">
    <property type="protein sequence ID" value="MDF0591427.1"/>
    <property type="molecule type" value="Genomic_DNA"/>
</dbReference>